<evidence type="ECO:0000256" key="2">
    <source>
        <dbReference type="ARBA" id="ARBA00023125"/>
    </source>
</evidence>
<evidence type="ECO:0000313" key="5">
    <source>
        <dbReference type="EMBL" id="QIK64482.1"/>
    </source>
</evidence>
<dbReference type="RefSeq" id="WP_166292814.1">
    <property type="nucleotide sequence ID" value="NZ_CP049863.1"/>
</dbReference>
<evidence type="ECO:0000313" key="6">
    <source>
        <dbReference type="Proteomes" id="UP000502677"/>
    </source>
</evidence>
<organism evidence="5 6">
    <name type="scientific">Leucobacter viscericola</name>
    <dbReference type="NCBI Taxonomy" id="2714935"/>
    <lineage>
        <taxon>Bacteria</taxon>
        <taxon>Bacillati</taxon>
        <taxon>Actinomycetota</taxon>
        <taxon>Actinomycetes</taxon>
        <taxon>Micrococcales</taxon>
        <taxon>Microbacteriaceae</taxon>
        <taxon>Leucobacter</taxon>
    </lineage>
</organism>
<dbReference type="InterPro" id="IPR000792">
    <property type="entry name" value="Tscrpt_reg_LuxR_C"/>
</dbReference>
<dbReference type="PANTHER" id="PTHR44688:SF16">
    <property type="entry name" value="DNA-BINDING TRANSCRIPTIONAL ACTIVATOR DEVR_DOSR"/>
    <property type="match status" value="1"/>
</dbReference>
<accession>A0A6G7XIZ1</accession>
<dbReference type="SUPFAM" id="SSF46894">
    <property type="entry name" value="C-terminal effector domain of the bipartite response regulators"/>
    <property type="match status" value="1"/>
</dbReference>
<dbReference type="Proteomes" id="UP000502677">
    <property type="component" value="Chromosome"/>
</dbReference>
<dbReference type="GO" id="GO:0003677">
    <property type="term" value="F:DNA binding"/>
    <property type="evidence" value="ECO:0007669"/>
    <property type="project" value="UniProtKB-KW"/>
</dbReference>
<dbReference type="CDD" id="cd06170">
    <property type="entry name" value="LuxR_C_like"/>
    <property type="match status" value="1"/>
</dbReference>
<keyword evidence="6" id="KW-1185">Reference proteome</keyword>
<dbReference type="SMART" id="SM00421">
    <property type="entry name" value="HTH_LUXR"/>
    <property type="match status" value="1"/>
</dbReference>
<dbReference type="AlphaFoldDB" id="A0A6G7XIZ1"/>
<dbReference type="Gene3D" id="1.10.10.10">
    <property type="entry name" value="Winged helix-like DNA-binding domain superfamily/Winged helix DNA-binding domain"/>
    <property type="match status" value="1"/>
</dbReference>
<reference evidence="5 6" key="1">
    <citation type="submission" date="2020-03" db="EMBL/GenBank/DDBJ databases">
        <title>Leucobacter sp. nov., isolated from beetles.</title>
        <authorList>
            <person name="Hyun D.-W."/>
            <person name="Bae J.-W."/>
        </authorList>
    </citation>
    <scope>NUCLEOTIDE SEQUENCE [LARGE SCALE GENOMIC DNA]</scope>
    <source>
        <strain evidence="5 6">HDW9C</strain>
    </source>
</reference>
<dbReference type="InterPro" id="IPR036388">
    <property type="entry name" value="WH-like_DNA-bd_sf"/>
</dbReference>
<dbReference type="PROSITE" id="PS50043">
    <property type="entry name" value="HTH_LUXR_2"/>
    <property type="match status" value="1"/>
</dbReference>
<proteinExistence type="predicted"/>
<dbReference type="KEGG" id="lvi:G7068_15640"/>
<keyword evidence="1" id="KW-0805">Transcription regulation</keyword>
<name>A0A6G7XIZ1_9MICO</name>
<dbReference type="EMBL" id="CP049863">
    <property type="protein sequence ID" value="QIK64482.1"/>
    <property type="molecule type" value="Genomic_DNA"/>
</dbReference>
<keyword evidence="2" id="KW-0238">DNA-binding</keyword>
<gene>
    <name evidence="5" type="ORF">G7068_15640</name>
</gene>
<dbReference type="InterPro" id="IPR016032">
    <property type="entry name" value="Sig_transdc_resp-reg_C-effctor"/>
</dbReference>
<evidence type="ECO:0000256" key="3">
    <source>
        <dbReference type="ARBA" id="ARBA00023163"/>
    </source>
</evidence>
<evidence type="ECO:0000259" key="4">
    <source>
        <dbReference type="PROSITE" id="PS50043"/>
    </source>
</evidence>
<evidence type="ECO:0000256" key="1">
    <source>
        <dbReference type="ARBA" id="ARBA00023015"/>
    </source>
</evidence>
<sequence>MNLNDPVGALEELDRAIESGHPETIARVAAANIWPLLTSHMERLTAAVSDLDSALLERHPTLRLVHPMMAILARTSRTFKTVAFTEDARRMSPEEVDFLILAQNIASRASGDTGAAILYAKRLKDRLQHTSVAARDRLDGPLWFFHHQIGSTMLIAGDSSGALLEFATARQLGKLSMQPYAERMALGRVALAHAVRGALGDAERVLRELEGLPAPVFAHHNATASTENTAAALIAVDRVADNLDERLMKLEPHDSIEMIWPFALLARTRAFILRQEPEDALEAVRLTEDSHPVQPGSFAYDVIGAGTIEALLATGELAYARRVADKRSQVGVFTRLAMARLSLQEGRLELAARDLQAIAHETALGPAQRAESAVLTAWLDLARSDDIDSETAMHVLRVARNPDNRRIVSIMPRQLVEKVLERLPGDSKEVFDDLTEGAERFEMSHRPVLTDSELRVLNALVGNDSTSGIATLFHVSPNTIKSQLRSIYRKLGCSSRGEAIRIATRMHLLLASESH</sequence>
<keyword evidence="3" id="KW-0804">Transcription</keyword>
<dbReference type="GO" id="GO:0006355">
    <property type="term" value="P:regulation of DNA-templated transcription"/>
    <property type="evidence" value="ECO:0007669"/>
    <property type="project" value="InterPro"/>
</dbReference>
<dbReference type="PANTHER" id="PTHR44688">
    <property type="entry name" value="DNA-BINDING TRANSCRIPTIONAL ACTIVATOR DEVR_DOSR"/>
    <property type="match status" value="1"/>
</dbReference>
<protein>
    <submittedName>
        <fullName evidence="5">Helix-turn-helix transcriptional regulator</fullName>
    </submittedName>
</protein>
<dbReference type="Pfam" id="PF00196">
    <property type="entry name" value="GerE"/>
    <property type="match status" value="1"/>
</dbReference>
<feature type="domain" description="HTH luxR-type" evidence="4">
    <location>
        <begin position="442"/>
        <end position="507"/>
    </location>
</feature>